<dbReference type="InterPro" id="IPR024097">
    <property type="entry name" value="bHLH_ZIP_TF"/>
</dbReference>
<dbReference type="FunFam" id="4.10.280.10:FF:000100">
    <property type="entry name" value="Transcription factor BEE 3"/>
    <property type="match status" value="1"/>
</dbReference>
<feature type="domain" description="BHLH" evidence="7">
    <location>
        <begin position="157"/>
        <end position="207"/>
    </location>
</feature>
<dbReference type="PANTHER" id="PTHR12565:SF367">
    <property type="entry name" value="TRANSCRIPTION FACTOR BHLH75"/>
    <property type="match status" value="1"/>
</dbReference>
<dbReference type="Gene3D" id="4.10.280.10">
    <property type="entry name" value="Helix-loop-helix DNA-binding domain"/>
    <property type="match status" value="1"/>
</dbReference>
<evidence type="ECO:0000256" key="3">
    <source>
        <dbReference type="ARBA" id="ARBA00023015"/>
    </source>
</evidence>
<organism evidence="8">
    <name type="scientific">Anthurium amnicola</name>
    <dbReference type="NCBI Taxonomy" id="1678845"/>
    <lineage>
        <taxon>Eukaryota</taxon>
        <taxon>Viridiplantae</taxon>
        <taxon>Streptophyta</taxon>
        <taxon>Embryophyta</taxon>
        <taxon>Tracheophyta</taxon>
        <taxon>Spermatophyta</taxon>
        <taxon>Magnoliopsida</taxon>
        <taxon>Liliopsida</taxon>
        <taxon>Araceae</taxon>
        <taxon>Pothoideae</taxon>
        <taxon>Potheae</taxon>
        <taxon>Anthurium</taxon>
    </lineage>
</organism>
<comment type="subcellular location">
    <subcellularLocation>
        <location evidence="1">Nucleus</location>
    </subcellularLocation>
</comment>
<dbReference type="AlphaFoldDB" id="A0A1D1YY37"/>
<dbReference type="SUPFAM" id="SSF47459">
    <property type="entry name" value="HLH, helix-loop-helix DNA-binding domain"/>
    <property type="match status" value="1"/>
</dbReference>
<evidence type="ECO:0000256" key="6">
    <source>
        <dbReference type="SAM" id="MobiDB-lite"/>
    </source>
</evidence>
<dbReference type="Pfam" id="PF00010">
    <property type="entry name" value="HLH"/>
    <property type="match status" value="1"/>
</dbReference>
<dbReference type="InterPro" id="IPR036638">
    <property type="entry name" value="HLH_DNA-bd_sf"/>
</dbReference>
<comment type="similarity">
    <text evidence="2">Belongs to the bHLH protein family.</text>
</comment>
<protein>
    <submittedName>
        <fullName evidence="8">Transcription factor BEE 1</fullName>
    </submittedName>
</protein>
<dbReference type="GO" id="GO:0003700">
    <property type="term" value="F:DNA-binding transcription factor activity"/>
    <property type="evidence" value="ECO:0007669"/>
    <property type="project" value="TreeGrafter"/>
</dbReference>
<proteinExistence type="inferred from homology"/>
<evidence type="ECO:0000256" key="2">
    <source>
        <dbReference type="ARBA" id="ARBA00005510"/>
    </source>
</evidence>
<sequence>MSEFAEDFGSFRPTHPLLEMDATLEFVNSFPELTAESMESPSLGMMGFSGEGFLSQQPEFPPTYVDSLAGLLRVECAAPPPPVSIREESQTRKRKKAASAVDGASVNSSTPMPDSGGEDKGKKKECSKKGKRGRCSEKDEEMPKDKEVIHVRAKRGQATDSHSLAERVRREKINEKMRCLQDLVPGCYKAMGMAVMLDEIINYVQSLQNQVEFLSMKLSAASAVYDFNLDLDAAAVMPQLLPRVVEADEAQEMARLMRGGEYEGCNSFHQPMPF</sequence>
<evidence type="ECO:0000256" key="5">
    <source>
        <dbReference type="ARBA" id="ARBA00023242"/>
    </source>
</evidence>
<dbReference type="PANTHER" id="PTHR12565">
    <property type="entry name" value="STEROL REGULATORY ELEMENT-BINDING PROTEIN"/>
    <property type="match status" value="1"/>
</dbReference>
<keyword evidence="3" id="KW-0805">Transcription regulation</keyword>
<dbReference type="InterPro" id="IPR011598">
    <property type="entry name" value="bHLH_dom"/>
</dbReference>
<evidence type="ECO:0000313" key="8">
    <source>
        <dbReference type="EMBL" id="JAT59558.1"/>
    </source>
</evidence>
<name>A0A1D1YY37_9ARAE</name>
<evidence type="ECO:0000256" key="4">
    <source>
        <dbReference type="ARBA" id="ARBA00023163"/>
    </source>
</evidence>
<evidence type="ECO:0000259" key="7">
    <source>
        <dbReference type="PROSITE" id="PS50888"/>
    </source>
</evidence>
<dbReference type="GO" id="GO:0046983">
    <property type="term" value="F:protein dimerization activity"/>
    <property type="evidence" value="ECO:0007669"/>
    <property type="project" value="InterPro"/>
</dbReference>
<gene>
    <name evidence="8" type="primary">BEE1_0</name>
    <name evidence="8" type="ORF">g.29758</name>
</gene>
<accession>A0A1D1YY37</accession>
<feature type="compositionally biased region" description="Basic and acidic residues" evidence="6">
    <location>
        <begin position="117"/>
        <end position="145"/>
    </location>
</feature>
<keyword evidence="4" id="KW-0804">Transcription</keyword>
<dbReference type="SMART" id="SM00353">
    <property type="entry name" value="HLH"/>
    <property type="match status" value="1"/>
</dbReference>
<dbReference type="EMBL" id="GDJX01008378">
    <property type="protein sequence ID" value="JAT59558.1"/>
    <property type="molecule type" value="Transcribed_RNA"/>
</dbReference>
<reference evidence="8" key="1">
    <citation type="submission" date="2015-07" db="EMBL/GenBank/DDBJ databases">
        <title>Transcriptome Assembly of Anthurium amnicola.</title>
        <authorList>
            <person name="Suzuki J."/>
        </authorList>
    </citation>
    <scope>NUCLEOTIDE SEQUENCE</scope>
</reference>
<feature type="region of interest" description="Disordered" evidence="6">
    <location>
        <begin position="81"/>
        <end position="145"/>
    </location>
</feature>
<dbReference type="GO" id="GO:0005634">
    <property type="term" value="C:nucleus"/>
    <property type="evidence" value="ECO:0007669"/>
    <property type="project" value="UniProtKB-SubCell"/>
</dbReference>
<dbReference type="PROSITE" id="PS50888">
    <property type="entry name" value="BHLH"/>
    <property type="match status" value="1"/>
</dbReference>
<keyword evidence="5" id="KW-0539">Nucleus</keyword>
<dbReference type="CDD" id="cd18919">
    <property type="entry name" value="bHLH_AtBPE_like"/>
    <property type="match status" value="1"/>
</dbReference>
<evidence type="ECO:0000256" key="1">
    <source>
        <dbReference type="ARBA" id="ARBA00004123"/>
    </source>
</evidence>